<dbReference type="GO" id="GO:0005525">
    <property type="term" value="F:GTP binding"/>
    <property type="evidence" value="ECO:0007669"/>
    <property type="project" value="UniProtKB-KW"/>
</dbReference>
<evidence type="ECO:0000256" key="6">
    <source>
        <dbReference type="ARBA" id="ARBA00023134"/>
    </source>
</evidence>
<feature type="domain" description="MannoseP isomerase/GMP-like beta-helix" evidence="11">
    <location>
        <begin position="306"/>
        <end position="354"/>
    </location>
</feature>
<evidence type="ECO:0000256" key="8">
    <source>
        <dbReference type="RuleBase" id="RU004190"/>
    </source>
</evidence>
<feature type="domain" description="Nucleotidyl transferase" evidence="9">
    <location>
        <begin position="11"/>
        <end position="292"/>
    </location>
</feature>
<keyword evidence="6" id="KW-0342">GTP-binding</keyword>
<comment type="similarity">
    <text evidence="1 8">Belongs to the mannose-6-phosphate isomerase type 2 family.</text>
</comment>
<dbReference type="RefSeq" id="WP_008853110.1">
    <property type="nucleotide sequence ID" value="NZ_JOPB01000007.1"/>
</dbReference>
<comment type="caution">
    <text evidence="12">The sequence shown here is derived from an EMBL/GenBank/DDBJ whole genome shotgun (WGS) entry which is preliminary data.</text>
</comment>
<dbReference type="GO" id="GO:0000271">
    <property type="term" value="P:polysaccharide biosynthetic process"/>
    <property type="evidence" value="ECO:0007669"/>
    <property type="project" value="InterPro"/>
</dbReference>
<keyword evidence="4 12" id="KW-0548">Nucleotidyltransferase</keyword>
<dbReference type="PANTHER" id="PTHR46390">
    <property type="entry name" value="MANNOSE-1-PHOSPHATE GUANYLYLTRANSFERASE"/>
    <property type="match status" value="1"/>
</dbReference>
<dbReference type="InterPro" id="IPR054566">
    <property type="entry name" value="ManC/GMP-like_b-helix"/>
</dbReference>
<sequence length="478" mass="53777">MSGTESIKIVPVILSGGTGSRLWPVSRASFPKQLWPLLSENSMLQDTALRAIGSIFTDPIIICNNDHRFLIAEQLREIGIEKARIVLEPLGRNSAPAIAAASLLIAEENPNHILWVMAADAVVEETERLIQFVEEAANLAQQGKILTFGIQPTSPETGYGYIEKGNKLQEAEHAFFVQAFIEKPDYQRASQMLEAGQYLWNSGMFVFSAQTMLQEMQKYTPELLNLVQVAVQKRQTDLYFERFQLEDFVKIPDISIDYAIAEKTDVMLVIAADLTWSDIGSWNGLWAISKKDSVGNVAIGNVFLENTRNSYIRSEEMVAAVNGLDDIVVVVTKDAVLVTDRRKSQDVKKIVDKLSLAKQKEAFLHTRCYRPWGFYETLASGHRFQVKQLVVNEGAQLSLQKHYHRSEHWVVVSGVAEVTRGDEVLLVKENESVYLPVGTLHRLTNPGRIPLVVIEIQSGSYLNEDDIIRVEDNYNRLD</sequence>
<dbReference type="EC" id="2.7.7.13" evidence="2"/>
<evidence type="ECO:0000313" key="13">
    <source>
        <dbReference type="Proteomes" id="UP000194946"/>
    </source>
</evidence>
<dbReference type="Pfam" id="PF01050">
    <property type="entry name" value="MannoseP_isomer"/>
    <property type="match status" value="1"/>
</dbReference>
<keyword evidence="3 12" id="KW-0808">Transferase</keyword>
<dbReference type="InterPro" id="IPR049577">
    <property type="entry name" value="GMPP_N"/>
</dbReference>
<dbReference type="Pfam" id="PF00483">
    <property type="entry name" value="NTP_transferase"/>
    <property type="match status" value="1"/>
</dbReference>
<keyword evidence="13" id="KW-1185">Reference proteome</keyword>
<dbReference type="AlphaFoldDB" id="A0A251ZUR1"/>
<keyword evidence="5" id="KW-0547">Nucleotide-binding</keyword>
<evidence type="ECO:0000259" key="11">
    <source>
        <dbReference type="Pfam" id="PF22640"/>
    </source>
</evidence>
<dbReference type="Pfam" id="PF22640">
    <property type="entry name" value="ManC_GMP_beta-helix"/>
    <property type="match status" value="1"/>
</dbReference>
<evidence type="ECO:0000256" key="2">
    <source>
        <dbReference type="ARBA" id="ARBA00012387"/>
    </source>
</evidence>
<feature type="domain" description="Mannose-6-phosphate isomerase type II C-terminal" evidence="10">
    <location>
        <begin position="359"/>
        <end position="472"/>
    </location>
</feature>
<organism evidence="12 13">
    <name type="scientific">Commensalibacter intestini</name>
    <dbReference type="NCBI Taxonomy" id="479936"/>
    <lineage>
        <taxon>Bacteria</taxon>
        <taxon>Pseudomonadati</taxon>
        <taxon>Pseudomonadota</taxon>
        <taxon>Alphaproteobacteria</taxon>
        <taxon>Acetobacterales</taxon>
        <taxon>Acetobacteraceae</taxon>
    </lineage>
</organism>
<evidence type="ECO:0000259" key="9">
    <source>
        <dbReference type="Pfam" id="PF00483"/>
    </source>
</evidence>
<name>A0A251ZUR1_9PROT</name>
<dbReference type="GO" id="GO:0004475">
    <property type="term" value="F:mannose-1-phosphate guanylyltransferase (GTP) activity"/>
    <property type="evidence" value="ECO:0007669"/>
    <property type="project" value="UniProtKB-EC"/>
</dbReference>
<dbReference type="EMBL" id="JOPB01000007">
    <property type="protein sequence ID" value="OUI78415.1"/>
    <property type="molecule type" value="Genomic_DNA"/>
</dbReference>
<dbReference type="InterPro" id="IPR029044">
    <property type="entry name" value="Nucleotide-diphossugar_trans"/>
</dbReference>
<dbReference type="InterPro" id="IPR051161">
    <property type="entry name" value="Mannose-6P_isomerase_type2"/>
</dbReference>
<dbReference type="SUPFAM" id="SSF51182">
    <property type="entry name" value="RmlC-like cupins"/>
    <property type="match status" value="1"/>
</dbReference>
<reference evidence="13" key="1">
    <citation type="submission" date="2014-06" db="EMBL/GenBank/DDBJ databases">
        <authorList>
            <person name="Winans N.J."/>
            <person name="Newell P.D."/>
            <person name="Douglas A.E."/>
        </authorList>
    </citation>
    <scope>NUCLEOTIDE SEQUENCE [LARGE SCALE GENOMIC DNA]</scope>
    <source>
        <strain evidence="13">DmL_052</strain>
    </source>
</reference>
<dbReference type="Gene3D" id="3.90.550.10">
    <property type="entry name" value="Spore Coat Polysaccharide Biosynthesis Protein SpsA, Chain A"/>
    <property type="match status" value="1"/>
</dbReference>
<dbReference type="Proteomes" id="UP000194946">
    <property type="component" value="Unassembled WGS sequence"/>
</dbReference>
<dbReference type="SUPFAM" id="SSF53448">
    <property type="entry name" value="Nucleotide-diphospho-sugar transferases"/>
    <property type="match status" value="1"/>
</dbReference>
<accession>A0A251ZUR1</accession>
<protein>
    <recommendedName>
        <fullName evidence="2">mannose-1-phosphate guanylyltransferase</fullName>
        <ecNumber evidence="2">2.7.7.13</ecNumber>
    </recommendedName>
</protein>
<dbReference type="FunFam" id="2.60.120.10:FF:000032">
    <property type="entry name" value="Mannose-1-phosphate guanylyltransferase/mannose-6-phosphate isomerase"/>
    <property type="match status" value="1"/>
</dbReference>
<dbReference type="InterPro" id="IPR005835">
    <property type="entry name" value="NTP_transferase_dom"/>
</dbReference>
<dbReference type="Gene3D" id="2.60.120.10">
    <property type="entry name" value="Jelly Rolls"/>
    <property type="match status" value="1"/>
</dbReference>
<evidence type="ECO:0000256" key="3">
    <source>
        <dbReference type="ARBA" id="ARBA00022679"/>
    </source>
</evidence>
<proteinExistence type="inferred from homology"/>
<evidence type="ECO:0000256" key="7">
    <source>
        <dbReference type="ARBA" id="ARBA00047343"/>
    </source>
</evidence>
<comment type="catalytic activity">
    <reaction evidence="7">
        <text>alpha-D-mannose 1-phosphate + GTP + H(+) = GDP-alpha-D-mannose + diphosphate</text>
        <dbReference type="Rhea" id="RHEA:15229"/>
        <dbReference type="ChEBI" id="CHEBI:15378"/>
        <dbReference type="ChEBI" id="CHEBI:33019"/>
        <dbReference type="ChEBI" id="CHEBI:37565"/>
        <dbReference type="ChEBI" id="CHEBI:57527"/>
        <dbReference type="ChEBI" id="CHEBI:58409"/>
        <dbReference type="EC" id="2.7.7.13"/>
    </reaction>
</comment>
<dbReference type="InterPro" id="IPR014710">
    <property type="entry name" value="RmlC-like_jellyroll"/>
</dbReference>
<dbReference type="GO" id="GO:0009298">
    <property type="term" value="P:GDP-mannose biosynthetic process"/>
    <property type="evidence" value="ECO:0007669"/>
    <property type="project" value="TreeGrafter"/>
</dbReference>
<dbReference type="InterPro" id="IPR001538">
    <property type="entry name" value="Man6P_isomerase-2_C"/>
</dbReference>
<evidence type="ECO:0000259" key="10">
    <source>
        <dbReference type="Pfam" id="PF01050"/>
    </source>
</evidence>
<dbReference type="CDD" id="cd02213">
    <property type="entry name" value="cupin_PMI_typeII_C"/>
    <property type="match status" value="1"/>
</dbReference>
<evidence type="ECO:0000256" key="4">
    <source>
        <dbReference type="ARBA" id="ARBA00022695"/>
    </source>
</evidence>
<dbReference type="CDD" id="cd02509">
    <property type="entry name" value="GDP-M1P_Guanylyltransferase"/>
    <property type="match status" value="1"/>
</dbReference>
<dbReference type="NCBIfam" id="TIGR01479">
    <property type="entry name" value="GMP_PMI"/>
    <property type="match status" value="1"/>
</dbReference>
<evidence type="ECO:0000313" key="12">
    <source>
        <dbReference type="EMBL" id="OUI78415.1"/>
    </source>
</evidence>
<dbReference type="InterPro" id="IPR006375">
    <property type="entry name" value="Man1P_GuaTrfase/Man6P_Isoase"/>
</dbReference>
<dbReference type="PANTHER" id="PTHR46390:SF1">
    <property type="entry name" value="MANNOSE-1-PHOSPHATE GUANYLYLTRANSFERASE"/>
    <property type="match status" value="1"/>
</dbReference>
<dbReference type="FunFam" id="3.90.550.10:FF:000046">
    <property type="entry name" value="Mannose-1-phosphate guanylyltransferase (GDP)"/>
    <property type="match status" value="1"/>
</dbReference>
<evidence type="ECO:0000256" key="5">
    <source>
        <dbReference type="ARBA" id="ARBA00022741"/>
    </source>
</evidence>
<evidence type="ECO:0000256" key="1">
    <source>
        <dbReference type="ARBA" id="ARBA00006115"/>
    </source>
</evidence>
<gene>
    <name evidence="12" type="primary">cpsB</name>
    <name evidence="12" type="ORF">HK18_10345</name>
</gene>
<dbReference type="InterPro" id="IPR011051">
    <property type="entry name" value="RmlC_Cupin_sf"/>
</dbReference>